<dbReference type="PRINTS" id="PR00111">
    <property type="entry name" value="ABHYDROLASE"/>
</dbReference>
<keyword evidence="5" id="KW-1185">Reference proteome</keyword>
<dbReference type="Proteomes" id="UP000095300">
    <property type="component" value="Unassembled WGS sequence"/>
</dbReference>
<dbReference type="GO" id="GO:0016787">
    <property type="term" value="F:hydrolase activity"/>
    <property type="evidence" value="ECO:0007669"/>
    <property type="project" value="UniProtKB-KW"/>
</dbReference>
<dbReference type="GO" id="GO:0016020">
    <property type="term" value="C:membrane"/>
    <property type="evidence" value="ECO:0007669"/>
    <property type="project" value="TreeGrafter"/>
</dbReference>
<keyword evidence="2" id="KW-0378">Hydrolase</keyword>
<dbReference type="VEuPathDB" id="VectorBase:SCAU011413"/>
<dbReference type="STRING" id="35570.A0A1I8PV51"/>
<dbReference type="EnsemblMetazoa" id="SCAU011413-RC">
    <property type="protein sequence ID" value="SCAU011413-PC"/>
    <property type="gene ID" value="SCAU011413"/>
</dbReference>
<evidence type="ECO:0000259" key="3">
    <source>
        <dbReference type="Pfam" id="PF00561"/>
    </source>
</evidence>
<dbReference type="EnsemblMetazoa" id="SCAU011413-RA">
    <property type="protein sequence ID" value="SCAU011413-PA"/>
    <property type="gene ID" value="SCAU011413"/>
</dbReference>
<dbReference type="KEGG" id="scac:106086776"/>
<dbReference type="SUPFAM" id="SSF53474">
    <property type="entry name" value="alpha/beta-Hydrolases"/>
    <property type="match status" value="1"/>
</dbReference>
<dbReference type="OrthoDB" id="190201at2759"/>
<dbReference type="InterPro" id="IPR050266">
    <property type="entry name" value="AB_hydrolase_sf"/>
</dbReference>
<dbReference type="Gene3D" id="3.40.50.1820">
    <property type="entry name" value="alpha/beta hydrolase"/>
    <property type="match status" value="1"/>
</dbReference>
<sequence>MEANFSEVSIAVPWGHIAGRWYGSQDERPILALHGWLDNCGTFTKLAPLLAPHHSLLCIDYPGHGRSSHLPPGVMYHTMEFVRIIGRIMQAYKWKKVSLMGHSMGASVAFKFASLYPERVDMVISLDALKSFYWTPSLLVPFFEHLTEMAIKDNERLMSPYPSQPASFSFKQLEYLIHEGSMKSIDLDKCKYILERNVANSKLYPHKYYFSRDQRARNIIQLNATMEMALEMAKRICRTSMPYIVIKGGESDNSNACATELDDFMMRHNTNFEQHVYAQGTHHMHLNNAPPVAEIIIEFLHKHKGCNMTSSKM</sequence>
<dbReference type="Pfam" id="PF00561">
    <property type="entry name" value="Abhydrolase_1"/>
    <property type="match status" value="1"/>
</dbReference>
<dbReference type="InterPro" id="IPR000073">
    <property type="entry name" value="AB_hydrolase_1"/>
</dbReference>
<evidence type="ECO:0000256" key="1">
    <source>
        <dbReference type="ARBA" id="ARBA00008645"/>
    </source>
</evidence>
<dbReference type="EnsemblMetazoa" id="SCAU011413-RB">
    <property type="protein sequence ID" value="SCAU011413-PB"/>
    <property type="gene ID" value="SCAU011413"/>
</dbReference>
<comment type="similarity">
    <text evidence="1">Belongs to the AB hydrolase superfamily.</text>
</comment>
<reference evidence="5" key="1">
    <citation type="submission" date="2015-05" db="EMBL/GenBank/DDBJ databases">
        <authorList>
            <person name="Wilson R.K."/>
            <person name="Warren W.C."/>
            <person name="Olafson P."/>
        </authorList>
    </citation>
    <scope>NUCLEOTIDE SEQUENCE [LARGE SCALE GENOMIC DNA]</scope>
    <source>
        <strain evidence="5">USDA</strain>
    </source>
</reference>
<gene>
    <name evidence="4" type="primary">106086776</name>
</gene>
<dbReference type="PANTHER" id="PTHR43798">
    <property type="entry name" value="MONOACYLGLYCEROL LIPASE"/>
    <property type="match status" value="1"/>
</dbReference>
<accession>A0A1I8PV51</accession>
<evidence type="ECO:0000313" key="4">
    <source>
        <dbReference type="EnsemblMetazoa" id="SCAU011413-PA"/>
    </source>
</evidence>
<evidence type="ECO:0000313" key="5">
    <source>
        <dbReference type="Proteomes" id="UP000095300"/>
    </source>
</evidence>
<dbReference type="PANTHER" id="PTHR43798:SF14">
    <property type="entry name" value="SERINE HYDROLASE-LIKE PROTEIN DDB_G0286239"/>
    <property type="match status" value="1"/>
</dbReference>
<dbReference type="InterPro" id="IPR029058">
    <property type="entry name" value="AB_hydrolase_fold"/>
</dbReference>
<proteinExistence type="inferred from homology"/>
<evidence type="ECO:0000256" key="2">
    <source>
        <dbReference type="ARBA" id="ARBA00022801"/>
    </source>
</evidence>
<name>A0A1I8PV51_STOCA</name>
<reference evidence="4" key="2">
    <citation type="submission" date="2020-05" db="UniProtKB">
        <authorList>
            <consortium name="EnsemblMetazoa"/>
        </authorList>
    </citation>
    <scope>IDENTIFICATION</scope>
    <source>
        <strain evidence="4">USDA</strain>
    </source>
</reference>
<protein>
    <recommendedName>
        <fullName evidence="3">AB hydrolase-1 domain-containing protein</fullName>
    </recommendedName>
</protein>
<dbReference type="AlphaFoldDB" id="A0A1I8PV51"/>
<organism evidence="4 5">
    <name type="scientific">Stomoxys calcitrans</name>
    <name type="common">Stable fly</name>
    <name type="synonym">Conops calcitrans</name>
    <dbReference type="NCBI Taxonomy" id="35570"/>
    <lineage>
        <taxon>Eukaryota</taxon>
        <taxon>Metazoa</taxon>
        <taxon>Ecdysozoa</taxon>
        <taxon>Arthropoda</taxon>
        <taxon>Hexapoda</taxon>
        <taxon>Insecta</taxon>
        <taxon>Pterygota</taxon>
        <taxon>Neoptera</taxon>
        <taxon>Endopterygota</taxon>
        <taxon>Diptera</taxon>
        <taxon>Brachycera</taxon>
        <taxon>Muscomorpha</taxon>
        <taxon>Muscoidea</taxon>
        <taxon>Muscidae</taxon>
        <taxon>Stomoxys</taxon>
    </lineage>
</organism>
<feature type="domain" description="AB hydrolase-1" evidence="3">
    <location>
        <begin position="29"/>
        <end position="174"/>
    </location>
</feature>